<protein>
    <submittedName>
        <fullName evidence="1">Uncharacterized protein</fullName>
    </submittedName>
</protein>
<accession>A0ABZ0E8K0</accession>
<name>A0ABZ0E8K0_9BURK</name>
<dbReference type="EMBL" id="CP136511">
    <property type="protein sequence ID" value="WOD13586.1"/>
    <property type="molecule type" value="Genomic_DNA"/>
</dbReference>
<dbReference type="RefSeq" id="WP_317015166.1">
    <property type="nucleotide sequence ID" value="NZ_CP136511.1"/>
</dbReference>
<reference evidence="1 2" key="1">
    <citation type="submission" date="2023-10" db="EMBL/GenBank/DDBJ databases">
        <title>Surface-active antibiotics is a multifunctional adaptation for post-fire microbes.</title>
        <authorList>
            <person name="Liu M.D."/>
            <person name="Du Y."/>
            <person name="Koupaei S.K."/>
            <person name="Kim N.R."/>
            <person name="Zhang W."/>
            <person name="Traxler M.F."/>
        </authorList>
    </citation>
    <scope>NUCLEOTIDE SEQUENCE [LARGE SCALE GENOMIC DNA]</scope>
    <source>
        <strain evidence="1 2">F3</strain>
    </source>
</reference>
<gene>
    <name evidence="1" type="ORF">RW095_06215</name>
</gene>
<proteinExistence type="predicted"/>
<evidence type="ECO:0000313" key="2">
    <source>
        <dbReference type="Proteomes" id="UP001302652"/>
    </source>
</evidence>
<organism evidence="1 2">
    <name type="scientific">Paraburkholderia kirstenboschensis</name>
    <dbReference type="NCBI Taxonomy" id="1245436"/>
    <lineage>
        <taxon>Bacteria</taxon>
        <taxon>Pseudomonadati</taxon>
        <taxon>Pseudomonadota</taxon>
        <taxon>Betaproteobacteria</taxon>
        <taxon>Burkholderiales</taxon>
        <taxon>Burkholderiaceae</taxon>
        <taxon>Paraburkholderia</taxon>
    </lineage>
</organism>
<dbReference type="Proteomes" id="UP001302652">
    <property type="component" value="Chromosome 3"/>
</dbReference>
<keyword evidence="2" id="KW-1185">Reference proteome</keyword>
<sequence>MIELFDCLGATVEAACGWQLKNDELHGLLMNVSATAGGVTA</sequence>
<evidence type="ECO:0000313" key="1">
    <source>
        <dbReference type="EMBL" id="WOD13586.1"/>
    </source>
</evidence>